<evidence type="ECO:0000313" key="3">
    <source>
        <dbReference type="EMBL" id="GEO02646.1"/>
    </source>
</evidence>
<dbReference type="Pfam" id="PF12969">
    <property type="entry name" value="DUF3857"/>
    <property type="match status" value="1"/>
</dbReference>
<dbReference type="OrthoDB" id="98874at2"/>
<reference evidence="3 4" key="1">
    <citation type="submission" date="2019-07" db="EMBL/GenBank/DDBJ databases">
        <title>Whole genome shotgun sequence of Adhaeribacter aerolatus NBRC 106133.</title>
        <authorList>
            <person name="Hosoyama A."/>
            <person name="Uohara A."/>
            <person name="Ohji S."/>
            <person name="Ichikawa N."/>
        </authorList>
    </citation>
    <scope>NUCLEOTIDE SEQUENCE [LARGE SCALE GENOMIC DNA]</scope>
    <source>
        <strain evidence="3 4">NBRC 106133</strain>
    </source>
</reference>
<dbReference type="Gene3D" id="2.60.40.3140">
    <property type="match status" value="1"/>
</dbReference>
<dbReference type="RefSeq" id="WP_146894671.1">
    <property type="nucleotide sequence ID" value="NZ_BJYS01000001.1"/>
</dbReference>
<feature type="chain" id="PRO_5021867752" description="DUF3857 domain-containing protein" evidence="1">
    <location>
        <begin position="20"/>
        <end position="658"/>
    </location>
</feature>
<dbReference type="AlphaFoldDB" id="A0A512ASG2"/>
<keyword evidence="4" id="KW-1185">Reference proteome</keyword>
<feature type="signal peptide" evidence="1">
    <location>
        <begin position="1"/>
        <end position="19"/>
    </location>
</feature>
<comment type="caution">
    <text evidence="3">The sequence shown here is derived from an EMBL/GenBank/DDBJ whole genome shotgun (WGS) entry which is preliminary data.</text>
</comment>
<name>A0A512ASG2_9BACT</name>
<evidence type="ECO:0000259" key="2">
    <source>
        <dbReference type="Pfam" id="PF12969"/>
    </source>
</evidence>
<evidence type="ECO:0000313" key="4">
    <source>
        <dbReference type="Proteomes" id="UP000321532"/>
    </source>
</evidence>
<protein>
    <recommendedName>
        <fullName evidence="2">DUF3857 domain-containing protein</fullName>
    </recommendedName>
</protein>
<dbReference type="EMBL" id="BJYS01000001">
    <property type="protein sequence ID" value="GEO02646.1"/>
    <property type="molecule type" value="Genomic_DNA"/>
</dbReference>
<dbReference type="Gene3D" id="3.10.620.30">
    <property type="match status" value="1"/>
</dbReference>
<gene>
    <name evidence="3" type="ORF">AAE02nite_03100</name>
</gene>
<organism evidence="3 4">
    <name type="scientific">Adhaeribacter aerolatus</name>
    <dbReference type="NCBI Taxonomy" id="670289"/>
    <lineage>
        <taxon>Bacteria</taxon>
        <taxon>Pseudomonadati</taxon>
        <taxon>Bacteroidota</taxon>
        <taxon>Cytophagia</taxon>
        <taxon>Cytophagales</taxon>
        <taxon>Hymenobacteraceae</taxon>
        <taxon>Adhaeribacter</taxon>
    </lineage>
</organism>
<dbReference type="Gene3D" id="2.60.120.1130">
    <property type="match status" value="1"/>
</dbReference>
<keyword evidence="1" id="KW-0732">Signal</keyword>
<accession>A0A512ASG2</accession>
<evidence type="ECO:0000256" key="1">
    <source>
        <dbReference type="SAM" id="SignalP"/>
    </source>
</evidence>
<proteinExistence type="predicted"/>
<feature type="domain" description="DUF3857" evidence="2">
    <location>
        <begin position="68"/>
        <end position="194"/>
    </location>
</feature>
<dbReference type="InterPro" id="IPR024618">
    <property type="entry name" value="DUF3857"/>
</dbReference>
<dbReference type="Proteomes" id="UP000321532">
    <property type="component" value="Unassembled WGS sequence"/>
</dbReference>
<sequence>MQKRLLLPFFLLFFMKANAQDSGFAFGQISLPDLQMKVYNPDSSASALVLQEFGESRIDNDNDYNLLHDYHVKIKILSSQGFDQANIQVPLYKQNGKTEKVSRIQASTFNLVNGKLEETKFDSRKTFTENKNKYLDLVKFTLPNIQVGSIIEVRYTLESPFIFNFKPWEFQADIPKIHSEYWAKIPGNYHYNMTLRGTQKLYKQDSEIIKDCFTPGGGRKADCALYKFAMQNIPAFVEEEYMTAKSNFLSGVFFELKEVHYFDGRKEKLTKEWKDVDLEMRNDAKFGTQLRKGKEVFRDHLTPLLATETDSLQKARKVFDFIKGWYKWNDTYGKFSELGIKKAFDSKTGNVGDINLSLIAALNMAGFKTEPVILSTRENGLPIDIHPVISDFNYVVARVKINGKSYLLDATDPFVSFGMVPIRCLNGKGRVFPEKGPSSWLEIVPTDKLKQTTYMDLSLQPDGSFKGKVVSSTLGYDALQERKRITSYNNHDEYIEALDEKWSKIKILKYDIKNLETLDQALSQTFEVEIEGFDNLNKNKLFLNPFFLENWEKNPFTAKERTYPVDLGAPIETMLTINLQYPTEFQLGGLPAPITLALPNGGGRFMFQVQSLGDKVVLNSLISLSKPVYSPEEYGYLKELFSKIVQSYQTNLVFNRKS</sequence>